<evidence type="ECO:0000256" key="8">
    <source>
        <dbReference type="SAM" id="SignalP"/>
    </source>
</evidence>
<dbReference type="InterPro" id="IPR001547">
    <property type="entry name" value="Glyco_hydro_5"/>
</dbReference>
<evidence type="ECO:0000256" key="7">
    <source>
        <dbReference type="RuleBase" id="RU361153"/>
    </source>
</evidence>
<evidence type="ECO:0000256" key="2">
    <source>
        <dbReference type="ARBA" id="ARBA00022801"/>
    </source>
</evidence>
<organism evidence="10 11">
    <name type="scientific">Victivallis vadensis</name>
    <dbReference type="NCBI Taxonomy" id="172901"/>
    <lineage>
        <taxon>Bacteria</taxon>
        <taxon>Pseudomonadati</taxon>
        <taxon>Lentisphaerota</taxon>
        <taxon>Lentisphaeria</taxon>
        <taxon>Victivallales</taxon>
        <taxon>Victivallaceae</taxon>
        <taxon>Victivallis</taxon>
    </lineage>
</organism>
<reference evidence="10 11" key="1">
    <citation type="submission" date="2018-04" db="EMBL/GenBank/DDBJ databases">
        <title>Genomic Encyclopedia of Type Strains, Phase IV (KMG-IV): sequencing the most valuable type-strain genomes for metagenomic binning, comparative biology and taxonomic classification.</title>
        <authorList>
            <person name="Goeker M."/>
        </authorList>
    </citation>
    <scope>NUCLEOTIDE SEQUENCE [LARGE SCALE GENOMIC DNA]</scope>
    <source>
        <strain evidence="10 11">DSM 14823</strain>
    </source>
</reference>
<feature type="domain" description="Glycoside hydrolase family 5" evidence="9">
    <location>
        <begin position="203"/>
        <end position="465"/>
    </location>
</feature>
<dbReference type="Proteomes" id="UP000245959">
    <property type="component" value="Unassembled WGS sequence"/>
</dbReference>
<keyword evidence="2 7" id="KW-0378">Hydrolase</keyword>
<dbReference type="GO" id="GO:0009986">
    <property type="term" value="C:cell surface"/>
    <property type="evidence" value="ECO:0007669"/>
    <property type="project" value="TreeGrafter"/>
</dbReference>
<evidence type="ECO:0000256" key="4">
    <source>
        <dbReference type="ARBA" id="ARBA00023277"/>
    </source>
</evidence>
<evidence type="ECO:0000256" key="1">
    <source>
        <dbReference type="ARBA" id="ARBA00005641"/>
    </source>
</evidence>
<keyword evidence="3" id="KW-0136">Cellulose degradation</keyword>
<gene>
    <name evidence="10" type="ORF">C8D82_107130</name>
</gene>
<keyword evidence="6" id="KW-0624">Polysaccharide degradation</keyword>
<evidence type="ECO:0000256" key="6">
    <source>
        <dbReference type="ARBA" id="ARBA00023326"/>
    </source>
</evidence>
<dbReference type="AlphaFoldDB" id="A0A2U1B6S7"/>
<name>A0A2U1B6S7_9BACT</name>
<dbReference type="GeneID" id="78294681"/>
<comment type="caution">
    <text evidence="10">The sequence shown here is derived from an EMBL/GenBank/DDBJ whole genome shotgun (WGS) entry which is preliminary data.</text>
</comment>
<feature type="chain" id="PRO_5015464724" evidence="8">
    <location>
        <begin position="22"/>
        <end position="506"/>
    </location>
</feature>
<dbReference type="SUPFAM" id="SSF51445">
    <property type="entry name" value="(Trans)glycosidases"/>
    <property type="match status" value="1"/>
</dbReference>
<dbReference type="Gene3D" id="3.20.20.80">
    <property type="entry name" value="Glycosidases"/>
    <property type="match status" value="1"/>
</dbReference>
<keyword evidence="4" id="KW-0119">Carbohydrate metabolism</keyword>
<evidence type="ECO:0000313" key="10">
    <source>
        <dbReference type="EMBL" id="PVY44375.1"/>
    </source>
</evidence>
<protein>
    <submittedName>
        <fullName evidence="10">Aryl-phospho-beta-D-glucosidase BglC (GH1 family)</fullName>
    </submittedName>
</protein>
<proteinExistence type="inferred from homology"/>
<dbReference type="PANTHER" id="PTHR31297">
    <property type="entry name" value="GLUCAN ENDO-1,6-BETA-GLUCOSIDASE B"/>
    <property type="match status" value="1"/>
</dbReference>
<keyword evidence="8" id="KW-0732">Signal</keyword>
<dbReference type="Pfam" id="PF00150">
    <property type="entry name" value="Cellulase"/>
    <property type="match status" value="1"/>
</dbReference>
<keyword evidence="5 7" id="KW-0326">Glycosidase</keyword>
<sequence length="506" mass="57883">MYKTILVLAAALALPLLPALETVGGGYAQLPWKSTDGTGRVITENGRRIAVVEVPKGSEKGMHWLTAPVDVKPFMDKRVTMSIRARWQNVTRPPEKWNGVKFMFNYTGADGSRFWHHPQGLSGDRDWTEISAMIEPPEAGAHSGRLVLGLENSSGRVEFDLDSLKTFVMFGPGDRINTGYKVSYPDRIANGPRRRGVMSPHTMTEADFKTLKEWNVNLIRYQIMRNWGKVGSDVDLDEYDRWINGKLDHLAQILEWARQYGIQVVIDLHTPPGGWTGSGMRMFDEKKYFDHYLEVWRRIASRFKGNPAVRAYDLINEPVQVTPAPYDYWTIQQKAAEAVRAIDPDTPVMVESNEAARPQTFSYLSPLAMDNVIYQVHMYMPMGFTHQGVATPEPPQSYPGVIRGVKYDREKLREVLQPVRDFQLRHNAKIYVGEFSAAAWAPGADRYLADCIELFEEYGWDWSYHAFREWDGWSVEHEGENRNSLRPSADNARKRVLLNGFKRNEH</sequence>
<keyword evidence="11" id="KW-1185">Reference proteome</keyword>
<dbReference type="InterPro" id="IPR017853">
    <property type="entry name" value="GH"/>
</dbReference>
<feature type="signal peptide" evidence="8">
    <location>
        <begin position="1"/>
        <end position="21"/>
    </location>
</feature>
<dbReference type="Gene3D" id="2.60.120.260">
    <property type="entry name" value="Galactose-binding domain-like"/>
    <property type="match status" value="1"/>
</dbReference>
<dbReference type="PANTHER" id="PTHR31297:SF41">
    <property type="entry name" value="ENDOGLUCANASE, PUTATIVE (AFU_ORTHOLOGUE AFUA_5G01830)-RELATED"/>
    <property type="match status" value="1"/>
</dbReference>
<dbReference type="EMBL" id="QEKH01000007">
    <property type="protein sequence ID" value="PVY44375.1"/>
    <property type="molecule type" value="Genomic_DNA"/>
</dbReference>
<comment type="similarity">
    <text evidence="1 7">Belongs to the glycosyl hydrolase 5 (cellulase A) family.</text>
</comment>
<dbReference type="RefSeq" id="WP_165832865.1">
    <property type="nucleotide sequence ID" value="NZ_QEKH01000007.1"/>
</dbReference>
<dbReference type="GO" id="GO:0008422">
    <property type="term" value="F:beta-glucosidase activity"/>
    <property type="evidence" value="ECO:0007669"/>
    <property type="project" value="TreeGrafter"/>
</dbReference>
<dbReference type="GO" id="GO:0030245">
    <property type="term" value="P:cellulose catabolic process"/>
    <property type="evidence" value="ECO:0007669"/>
    <property type="project" value="UniProtKB-KW"/>
</dbReference>
<evidence type="ECO:0000256" key="5">
    <source>
        <dbReference type="ARBA" id="ARBA00023295"/>
    </source>
</evidence>
<evidence type="ECO:0000313" key="11">
    <source>
        <dbReference type="Proteomes" id="UP000245959"/>
    </source>
</evidence>
<dbReference type="GO" id="GO:0005576">
    <property type="term" value="C:extracellular region"/>
    <property type="evidence" value="ECO:0007669"/>
    <property type="project" value="TreeGrafter"/>
</dbReference>
<accession>A0A2U1B6S7</accession>
<evidence type="ECO:0000256" key="3">
    <source>
        <dbReference type="ARBA" id="ARBA00023001"/>
    </source>
</evidence>
<evidence type="ECO:0000259" key="9">
    <source>
        <dbReference type="Pfam" id="PF00150"/>
    </source>
</evidence>
<dbReference type="InterPro" id="IPR050386">
    <property type="entry name" value="Glycosyl_hydrolase_5"/>
</dbReference>